<dbReference type="GeneTree" id="ENSGT00390000004746"/>
<dbReference type="CTD" id="670"/>
<dbReference type="InterPro" id="IPR000073">
    <property type="entry name" value="AB_hydrolase_1"/>
</dbReference>
<feature type="domain" description="AB hydrolase-1" evidence="2">
    <location>
        <begin position="114"/>
        <end position="224"/>
    </location>
</feature>
<dbReference type="STRING" id="28377.ENSACAP00000017413"/>
<reference evidence="3" key="1">
    <citation type="submission" date="2009-12" db="EMBL/GenBank/DDBJ databases">
        <title>The Genome Sequence of Anolis carolinensis (Green Anole Lizard).</title>
        <authorList>
            <consortium name="The Genome Sequencing Platform"/>
            <person name="Di Palma F."/>
            <person name="Alfoldi J."/>
            <person name="Heiman D."/>
            <person name="Young S."/>
            <person name="Grabherr M."/>
            <person name="Johnson J."/>
            <person name="Lander E.S."/>
            <person name="Lindblad-Toh K."/>
        </authorList>
    </citation>
    <scope>NUCLEOTIDE SEQUENCE [LARGE SCALE GENOMIC DNA]</scope>
    <source>
        <strain evidence="3">JBL SC #1</strain>
    </source>
</reference>
<sequence length="343" mass="38046">MLLCFCVAFGPGERLAWWTLACSRRSPLTPAGREPGEGGGVASREAERQAGFREMARSGGGGLLRLLAHLSPSARGTRPRRAPPALYSTAVTSAKVEVNGVHLHYQQTGDGNHVVLLLPGMLGSGQTDFGPQLKSMNKQLFTLVAWDPRGYGKSIPPDRDFPPDFFERDAKDAIDLMQALKFKKFSLLGWSDGGITALIAAAKYPDLIHKMVVWGANSSITEEDVNLYNGIRDISKWSEKARKPMEEMYGREYLSKTCAAWVDGICQFIYQPNGSICQSVLPHIKCPTLILHGEKDPLVPRAHPEYLHKHIIGSQLRFVPEGKHNLHLRFAEEFNKAVEKFLL</sequence>
<dbReference type="AlphaFoldDB" id="H9GPI8"/>
<dbReference type="SUPFAM" id="SSF53474">
    <property type="entry name" value="alpha/beta-Hydrolases"/>
    <property type="match status" value="1"/>
</dbReference>
<evidence type="ECO:0000313" key="4">
    <source>
        <dbReference type="Proteomes" id="UP000001646"/>
    </source>
</evidence>
<dbReference type="ESTHER" id="anoca-h9gpi8">
    <property type="family name" value="Valacyclovir-hydrolase"/>
</dbReference>
<dbReference type="PANTHER" id="PTHR46331:SF2">
    <property type="entry name" value="VALACYCLOVIR HYDROLASE"/>
    <property type="match status" value="1"/>
</dbReference>
<dbReference type="Pfam" id="PF00561">
    <property type="entry name" value="Abhydrolase_1"/>
    <property type="match status" value="1"/>
</dbReference>
<dbReference type="OrthoDB" id="19657at2759"/>
<dbReference type="Proteomes" id="UP000001646">
    <property type="component" value="Unplaced"/>
</dbReference>
<accession>H9GPI8</accession>
<dbReference type="GO" id="GO:0017171">
    <property type="term" value="F:serine hydrolase activity"/>
    <property type="evidence" value="ECO:0000318"/>
    <property type="project" value="GO_Central"/>
</dbReference>
<organism evidence="3 4">
    <name type="scientific">Anolis carolinensis</name>
    <name type="common">Green anole</name>
    <name type="synonym">American chameleon</name>
    <dbReference type="NCBI Taxonomy" id="28377"/>
    <lineage>
        <taxon>Eukaryota</taxon>
        <taxon>Metazoa</taxon>
        <taxon>Chordata</taxon>
        <taxon>Craniata</taxon>
        <taxon>Vertebrata</taxon>
        <taxon>Euteleostomi</taxon>
        <taxon>Lepidosauria</taxon>
        <taxon>Squamata</taxon>
        <taxon>Bifurcata</taxon>
        <taxon>Unidentata</taxon>
        <taxon>Episquamata</taxon>
        <taxon>Toxicofera</taxon>
        <taxon>Iguania</taxon>
        <taxon>Dactyloidae</taxon>
        <taxon>Anolis</taxon>
    </lineage>
</organism>
<dbReference type="KEGG" id="acs:100558162"/>
<feature type="region of interest" description="Disordered" evidence="1">
    <location>
        <begin position="28"/>
        <end position="47"/>
    </location>
</feature>
<evidence type="ECO:0000313" key="3">
    <source>
        <dbReference type="Ensembl" id="ENSACAP00000017413.3"/>
    </source>
</evidence>
<dbReference type="eggNOG" id="KOG2984">
    <property type="taxonomic scope" value="Eukaryota"/>
</dbReference>
<dbReference type="InterPro" id="IPR029058">
    <property type="entry name" value="AB_hydrolase_fold"/>
</dbReference>
<dbReference type="GO" id="GO:0005739">
    <property type="term" value="C:mitochondrion"/>
    <property type="evidence" value="ECO:0007669"/>
    <property type="project" value="Ensembl"/>
</dbReference>
<dbReference type="PANTHER" id="PTHR46331">
    <property type="entry name" value="VALACYCLOVIR HYDROLASE"/>
    <property type="match status" value="1"/>
</dbReference>
<reference evidence="3" key="2">
    <citation type="submission" date="2025-08" db="UniProtKB">
        <authorList>
            <consortium name="Ensembl"/>
        </authorList>
    </citation>
    <scope>IDENTIFICATION</scope>
</reference>
<dbReference type="HOGENOM" id="CLU_020336_50_5_1"/>
<proteinExistence type="predicted"/>
<dbReference type="GO" id="GO:0006805">
    <property type="term" value="P:xenobiotic metabolic process"/>
    <property type="evidence" value="ECO:0007669"/>
    <property type="project" value="Ensembl"/>
</dbReference>
<dbReference type="Ensembl" id="ENSACAT00000017755.3">
    <property type="protein sequence ID" value="ENSACAP00000017413.3"/>
    <property type="gene ID" value="ENSACAG00000017692.3"/>
</dbReference>
<dbReference type="GeneID" id="100558162"/>
<reference evidence="3" key="3">
    <citation type="submission" date="2025-09" db="UniProtKB">
        <authorList>
            <consortium name="Ensembl"/>
        </authorList>
    </citation>
    <scope>IDENTIFICATION</scope>
</reference>
<dbReference type="Bgee" id="ENSACAG00000017692">
    <property type="expression patterns" value="Expressed in kidney and 14 other cell types or tissues"/>
</dbReference>
<evidence type="ECO:0000259" key="2">
    <source>
        <dbReference type="Pfam" id="PF00561"/>
    </source>
</evidence>
<dbReference type="Gene3D" id="3.40.50.1820">
    <property type="entry name" value="alpha/beta hydrolase"/>
    <property type="match status" value="1"/>
</dbReference>
<dbReference type="GO" id="GO:0050667">
    <property type="term" value="P:homocysteine metabolic process"/>
    <property type="evidence" value="ECO:0007669"/>
    <property type="project" value="Ensembl"/>
</dbReference>
<dbReference type="InParanoid" id="H9GPI8"/>
<evidence type="ECO:0000256" key="1">
    <source>
        <dbReference type="SAM" id="MobiDB-lite"/>
    </source>
</evidence>
<keyword evidence="4" id="KW-1185">Reference proteome</keyword>
<name>H9GPI8_ANOCA</name>
<protein>
    <submittedName>
        <fullName evidence="3">Biphenyl hydrolase like</fullName>
    </submittedName>
</protein>
<dbReference type="GO" id="GO:0047658">
    <property type="term" value="F:alpha-amino-acid esterase activity"/>
    <property type="evidence" value="ECO:0007669"/>
    <property type="project" value="Ensembl"/>
</dbReference>
<gene>
    <name evidence="3" type="primary">BPHL</name>
</gene>